<evidence type="ECO:0000256" key="4">
    <source>
        <dbReference type="ARBA" id="ARBA00023004"/>
    </source>
</evidence>
<dbReference type="PANTHER" id="PTHR36438">
    <property type="entry name" value="IRON-SULFUR CLUSTER REPAIR PROTEIN YTFE"/>
    <property type="match status" value="1"/>
</dbReference>
<evidence type="ECO:0000313" key="6">
    <source>
        <dbReference type="EMBL" id="MDZ8118250.1"/>
    </source>
</evidence>
<keyword evidence="2" id="KW-0963">Cytoplasm</keyword>
<evidence type="ECO:0000256" key="2">
    <source>
        <dbReference type="ARBA" id="ARBA00022490"/>
    </source>
</evidence>
<feature type="domain" description="Hemerythrin-like" evidence="5">
    <location>
        <begin position="83"/>
        <end position="237"/>
    </location>
</feature>
<keyword evidence="3" id="KW-0479">Metal-binding</keyword>
<reference evidence="6 7" key="1">
    <citation type="journal article" date="2024" name="Appl. Environ. Microbiol.">
        <title>Pontiella agarivorans sp. nov., a novel marine anaerobic bacterium capable of degrading macroalgal polysaccharides and fixing nitrogen.</title>
        <authorList>
            <person name="Liu N."/>
            <person name="Kivenson V."/>
            <person name="Peng X."/>
            <person name="Cui Z."/>
            <person name="Lankiewicz T.S."/>
            <person name="Gosselin K.M."/>
            <person name="English C.J."/>
            <person name="Blair E.M."/>
            <person name="O'Malley M.A."/>
            <person name="Valentine D.L."/>
        </authorList>
    </citation>
    <scope>NUCLEOTIDE SEQUENCE [LARGE SCALE GENOMIC DNA]</scope>
    <source>
        <strain evidence="6 7">NLcol2</strain>
    </source>
</reference>
<dbReference type="Gene3D" id="1.20.120.520">
    <property type="entry name" value="nmb1532 protein domain like"/>
    <property type="match status" value="1"/>
</dbReference>
<dbReference type="PANTHER" id="PTHR36438:SF1">
    <property type="entry name" value="IRON-SULFUR CLUSTER REPAIR PROTEIN YTFE"/>
    <property type="match status" value="1"/>
</dbReference>
<evidence type="ECO:0000256" key="1">
    <source>
        <dbReference type="ARBA" id="ARBA00004496"/>
    </source>
</evidence>
<name>A0ABU5MVK6_9BACT</name>
<evidence type="ECO:0000259" key="5">
    <source>
        <dbReference type="Pfam" id="PF01814"/>
    </source>
</evidence>
<dbReference type="NCBIfam" id="TIGR03652">
    <property type="entry name" value="FeS_repair_RIC"/>
    <property type="match status" value="1"/>
</dbReference>
<keyword evidence="7" id="KW-1185">Reference proteome</keyword>
<sequence>MNRISVEPNLTVGDLVVQYPQLRQTLEQLGLDYCCGGKKTLLEAAESAGRSWADVEKTLHETLLQQPTTDSTDWNNVALSRLIDHIVDTHHAFTKEQLPRLDGLLEKVQIAHGEHHGEMLGKLSRAFTAVRAELEAHLMKEEQILFPLIKATEAFINGNAAQPMSHCGSVANPIRQMEIEHDDAGNELAVMRKLTGDYTLPDGACPTFAALYDGLAALEDDLHQHIHLENNILFPKAVKQEAQANA</sequence>
<dbReference type="Pfam" id="PF04405">
    <property type="entry name" value="ScdA_N"/>
    <property type="match status" value="1"/>
</dbReference>
<keyword evidence="4" id="KW-0408">Iron</keyword>
<comment type="subcellular location">
    <subcellularLocation>
        <location evidence="1">Cytoplasm</location>
    </subcellularLocation>
</comment>
<protein>
    <submittedName>
        <fullName evidence="6">Iron-sulfur cluster repair di-iron protein</fullName>
    </submittedName>
</protein>
<dbReference type="InterPro" id="IPR012312">
    <property type="entry name" value="Hemerythrin-like"/>
</dbReference>
<gene>
    <name evidence="6" type="primary">ric</name>
    <name evidence="6" type="ORF">P9H32_06365</name>
</gene>
<dbReference type="Pfam" id="PF01814">
    <property type="entry name" value="Hemerythrin"/>
    <property type="match status" value="1"/>
</dbReference>
<evidence type="ECO:0000256" key="3">
    <source>
        <dbReference type="ARBA" id="ARBA00022723"/>
    </source>
</evidence>
<organism evidence="6 7">
    <name type="scientific">Pontiella agarivorans</name>
    <dbReference type="NCBI Taxonomy" id="3038953"/>
    <lineage>
        <taxon>Bacteria</taxon>
        <taxon>Pseudomonadati</taxon>
        <taxon>Kiritimatiellota</taxon>
        <taxon>Kiritimatiellia</taxon>
        <taxon>Kiritimatiellales</taxon>
        <taxon>Pontiellaceae</taxon>
        <taxon>Pontiella</taxon>
    </lineage>
</organism>
<dbReference type="Proteomes" id="UP001290861">
    <property type="component" value="Unassembled WGS sequence"/>
</dbReference>
<comment type="caution">
    <text evidence="6">The sequence shown here is derived from an EMBL/GenBank/DDBJ whole genome shotgun (WGS) entry which is preliminary data.</text>
</comment>
<dbReference type="EMBL" id="JARVCO010000007">
    <property type="protein sequence ID" value="MDZ8118250.1"/>
    <property type="molecule type" value="Genomic_DNA"/>
</dbReference>
<dbReference type="InterPro" id="IPR019903">
    <property type="entry name" value="RIC_family"/>
</dbReference>
<evidence type="ECO:0000313" key="7">
    <source>
        <dbReference type="Proteomes" id="UP001290861"/>
    </source>
</evidence>
<proteinExistence type="predicted"/>
<dbReference type="CDD" id="cd12108">
    <property type="entry name" value="Hr-like"/>
    <property type="match status" value="1"/>
</dbReference>
<accession>A0ABU5MVK6</accession>